<organism evidence="2">
    <name type="scientific">Oikopleura dioica</name>
    <name type="common">Tunicate</name>
    <dbReference type="NCBI Taxonomy" id="34765"/>
    <lineage>
        <taxon>Eukaryota</taxon>
        <taxon>Metazoa</taxon>
        <taxon>Chordata</taxon>
        <taxon>Tunicata</taxon>
        <taxon>Appendicularia</taxon>
        <taxon>Copelata</taxon>
        <taxon>Oikopleuridae</taxon>
        <taxon>Oikopleura</taxon>
    </lineage>
</organism>
<dbReference type="EMBL" id="FN653094">
    <property type="protein sequence ID" value="CBY11814.1"/>
    <property type="molecule type" value="Genomic_DNA"/>
</dbReference>
<feature type="compositionally biased region" description="Basic and acidic residues" evidence="1">
    <location>
        <begin position="325"/>
        <end position="336"/>
    </location>
</feature>
<feature type="compositionally biased region" description="Basic and acidic residues" evidence="1">
    <location>
        <begin position="49"/>
        <end position="59"/>
    </location>
</feature>
<feature type="region of interest" description="Disordered" evidence="1">
    <location>
        <begin position="1"/>
        <end position="190"/>
    </location>
</feature>
<feature type="compositionally biased region" description="Polar residues" evidence="1">
    <location>
        <begin position="252"/>
        <end position="263"/>
    </location>
</feature>
<feature type="compositionally biased region" description="Acidic residues" evidence="1">
    <location>
        <begin position="18"/>
        <end position="30"/>
    </location>
</feature>
<name>E4XPM6_OIKDI</name>
<dbReference type="AlphaFoldDB" id="E4XPM6"/>
<feature type="compositionally biased region" description="Basic and acidic residues" evidence="1">
    <location>
        <begin position="1"/>
        <end position="14"/>
    </location>
</feature>
<proteinExistence type="predicted"/>
<protein>
    <submittedName>
        <fullName evidence="2">Uncharacterized protein</fullName>
    </submittedName>
</protein>
<feature type="region of interest" description="Disordered" evidence="1">
    <location>
        <begin position="221"/>
        <end position="357"/>
    </location>
</feature>
<dbReference type="OrthoDB" id="10456835at2759"/>
<reference evidence="2" key="1">
    <citation type="journal article" date="2010" name="Science">
        <title>Plasticity of animal genome architecture unmasked by rapid evolution of a pelagic tunicate.</title>
        <authorList>
            <person name="Denoeud F."/>
            <person name="Henriet S."/>
            <person name="Mungpakdee S."/>
            <person name="Aury J.M."/>
            <person name="Da Silva C."/>
            <person name="Brinkmann H."/>
            <person name="Mikhaleva J."/>
            <person name="Olsen L.C."/>
            <person name="Jubin C."/>
            <person name="Canestro C."/>
            <person name="Bouquet J.M."/>
            <person name="Danks G."/>
            <person name="Poulain J."/>
            <person name="Campsteijn C."/>
            <person name="Adamski M."/>
            <person name="Cross I."/>
            <person name="Yadetie F."/>
            <person name="Muffato M."/>
            <person name="Louis A."/>
            <person name="Butcher S."/>
            <person name="Tsagkogeorga G."/>
            <person name="Konrad A."/>
            <person name="Singh S."/>
            <person name="Jensen M.F."/>
            <person name="Cong E.H."/>
            <person name="Eikeseth-Otteraa H."/>
            <person name="Noel B."/>
            <person name="Anthouard V."/>
            <person name="Porcel B.M."/>
            <person name="Kachouri-Lafond R."/>
            <person name="Nishino A."/>
            <person name="Ugolini M."/>
            <person name="Chourrout P."/>
            <person name="Nishida H."/>
            <person name="Aasland R."/>
            <person name="Huzurbazar S."/>
            <person name="Westhof E."/>
            <person name="Delsuc F."/>
            <person name="Lehrach H."/>
            <person name="Reinhardt R."/>
            <person name="Weissenbach J."/>
            <person name="Roy S.W."/>
            <person name="Artiguenave F."/>
            <person name="Postlethwait J.H."/>
            <person name="Manak J.R."/>
            <person name="Thompson E.M."/>
            <person name="Jaillon O."/>
            <person name="Du Pasquier L."/>
            <person name="Boudinot P."/>
            <person name="Liberles D.A."/>
            <person name="Volff J.N."/>
            <person name="Philippe H."/>
            <person name="Lenhard B."/>
            <person name="Roest Crollius H."/>
            <person name="Wincker P."/>
            <person name="Chourrout D."/>
        </authorList>
    </citation>
    <scope>NUCLEOTIDE SEQUENCE [LARGE SCALE GENOMIC DNA]</scope>
</reference>
<dbReference type="InParanoid" id="E4XPM6"/>
<evidence type="ECO:0000256" key="1">
    <source>
        <dbReference type="SAM" id="MobiDB-lite"/>
    </source>
</evidence>
<accession>E4XPM6</accession>
<dbReference type="Proteomes" id="UP000001307">
    <property type="component" value="Unassembled WGS sequence"/>
</dbReference>
<feature type="compositionally biased region" description="Basic residues" evidence="1">
    <location>
        <begin position="110"/>
        <end position="119"/>
    </location>
</feature>
<feature type="compositionally biased region" description="Acidic residues" evidence="1">
    <location>
        <begin position="308"/>
        <end position="317"/>
    </location>
</feature>
<feature type="compositionally biased region" description="Low complexity" evidence="1">
    <location>
        <begin position="35"/>
        <end position="45"/>
    </location>
</feature>
<feature type="compositionally biased region" description="Basic residues" evidence="1">
    <location>
        <begin position="133"/>
        <end position="151"/>
    </location>
</feature>
<keyword evidence="3" id="KW-1185">Reference proteome</keyword>
<evidence type="ECO:0000313" key="3">
    <source>
        <dbReference type="Proteomes" id="UP000001307"/>
    </source>
</evidence>
<sequence length="615" mass="70174">MSNFFRDKPLRKTAAESYENDSDQEFIADSDENRSSGSESHAGSESSDEVERMTKNEYKRSRRRILRRQSEKKKNESQNSSASSTEDLSQKLANSQNLASSSGEEERQLKSTKRRKRNKMTISTSSEDEKPPKKIQQRRTRRTTRQNRVRKVFVAIDSDDDKPHTQNLASSEEDLEKPTNTISVPIETPLWKNQFTNEHQTGSELIIPIVPLTKTEITLESKSGFFDDEAYEKRPSETESSDGDSEPHKTRPATSKPNVIVSSDESDVETKAKRKSRRPLIKDSSDSDEIVSPVKKIPRAWQNTSESSDSEALDQDLSDFVVSDDENHKKLKEKSQVVHNSGSDSSSNSEEENPQNRSILSQLAPELVQDLRRDQVLSKADFKMICKLFIMDQMNPKSLDNANGTKDGFSEEFQEFNSRVRKAITRMDNSLNDSTAKCVTGAWNAIVRRRIDMHSTMSTVPALHKQNKNADYEIADEEIPFMEDVNGQTEYKNEDDSENDEDQPVPGVLFSVGPRMDLYHEARHYKAQLYQEIKEEFHHQLEHDAVLEQKHNSAQRCDRKPDRIVGSDLLQVADAFTAKMQGLLDMSYVQYTGIATRARDVDLQAGYIDEEHVYI</sequence>
<gene>
    <name evidence="2" type="ORF">GSOID_T00016998001</name>
</gene>
<feature type="compositionally biased region" description="Polar residues" evidence="1">
    <location>
        <begin position="85"/>
        <end position="102"/>
    </location>
</feature>
<evidence type="ECO:0000313" key="2">
    <source>
        <dbReference type="EMBL" id="CBY11814.1"/>
    </source>
</evidence>